<dbReference type="PANTHER" id="PTHR38248:SF2">
    <property type="entry name" value="FUNK1 11"/>
    <property type="match status" value="1"/>
</dbReference>
<proteinExistence type="predicted"/>
<dbReference type="EMBL" id="ML122284">
    <property type="protein sequence ID" value="RPD56991.1"/>
    <property type="molecule type" value="Genomic_DNA"/>
</dbReference>
<feature type="non-terminal residue" evidence="3">
    <location>
        <position position="729"/>
    </location>
</feature>
<dbReference type="PROSITE" id="PS00109">
    <property type="entry name" value="PROTEIN_KINASE_TYR"/>
    <property type="match status" value="1"/>
</dbReference>
<feature type="region of interest" description="Disordered" evidence="1">
    <location>
        <begin position="411"/>
        <end position="458"/>
    </location>
</feature>
<dbReference type="GO" id="GO:0004672">
    <property type="term" value="F:protein kinase activity"/>
    <property type="evidence" value="ECO:0007669"/>
    <property type="project" value="InterPro"/>
</dbReference>
<dbReference type="PANTHER" id="PTHR38248">
    <property type="entry name" value="FUNK1 6"/>
    <property type="match status" value="1"/>
</dbReference>
<dbReference type="Gene3D" id="1.10.510.10">
    <property type="entry name" value="Transferase(Phosphotransferase) domain 1"/>
    <property type="match status" value="1"/>
</dbReference>
<evidence type="ECO:0000256" key="1">
    <source>
        <dbReference type="SAM" id="MobiDB-lite"/>
    </source>
</evidence>
<feature type="compositionally biased region" description="Polar residues" evidence="1">
    <location>
        <begin position="411"/>
        <end position="422"/>
    </location>
</feature>
<protein>
    <recommendedName>
        <fullName evidence="2">Fungal-type protein kinase domain-containing protein</fullName>
    </recommendedName>
</protein>
<accession>A0A5C2S0Z7</accession>
<dbReference type="OrthoDB" id="2797568at2759"/>
<organism evidence="3 4">
    <name type="scientific">Lentinus tigrinus ALCF2SS1-6</name>
    <dbReference type="NCBI Taxonomy" id="1328759"/>
    <lineage>
        <taxon>Eukaryota</taxon>
        <taxon>Fungi</taxon>
        <taxon>Dikarya</taxon>
        <taxon>Basidiomycota</taxon>
        <taxon>Agaricomycotina</taxon>
        <taxon>Agaricomycetes</taxon>
        <taxon>Polyporales</taxon>
        <taxon>Polyporaceae</taxon>
        <taxon>Lentinus</taxon>
    </lineage>
</organism>
<dbReference type="AlphaFoldDB" id="A0A5C2S0Z7"/>
<sequence>MSGLQCTPLTIKSNYYVTAHHQVLQPFNEERWKREIEHRINPSSDQADDFLKKYVPADPSAGRGPPSGTFKGLFTGWEPIAGKEKDSYPILLSDLNKLVSRFPPNKRLQFIDTHGTKHRFPFSAFAENHNISFPDLAVTFPGLSTLPGKTNWIHYSMILEAKATRGDDPYGKNGHCHCKTLVQLAINARCLMHAHGLLATFIVGIYGDIIRIAKFDHSCAVVCEPLFLKDPHDLKLLQRFFWNFVNPIEQGPFVGWDPTVRRLTPKDEVWLKARLKKIGEEVDDLESILSESRRVEFLDENLAGVGKPSAYFLIKVLDVNSRLFSRATTAWLGVRDTRYKSRRGQFVDSPQSDDMKLRVIKEAWRQVVRRSERDVYARLQVIPSNIRVGLPNLLCGGDLGEQEVRLWESSYGGNAQTQATDNSELHRSRLSSSPPDDRAQSASRPSRSRARKTIPPHRPMHQTFSWRLARGINYWYRERSHMRFVTDTLGRPLTQFCCTEELVTAVRDAILGHRLAFTRAGVLHRDISVGNILIVDKPSEGYAGFLHDFDYASMSEDVPDESFAHLDGQALAEKLMAAMDGGNLKERTGTYYFMAISQLILSGSPHGVHHDLESIFWVLIWVVLRHVAHQHIFGAQLCSVIFPLGQHHQGCGGKTRWLGGKGMARDFVIPGNAPLTDLLRKLAAIVNEHWSKEDLTYDMFLAPFQEALDRKDWPVGDKALPFTPPELRV</sequence>
<evidence type="ECO:0000259" key="2">
    <source>
        <dbReference type="Pfam" id="PF17667"/>
    </source>
</evidence>
<feature type="domain" description="Fungal-type protein kinase" evidence="2">
    <location>
        <begin position="305"/>
        <end position="623"/>
    </location>
</feature>
<evidence type="ECO:0000313" key="4">
    <source>
        <dbReference type="Proteomes" id="UP000313359"/>
    </source>
</evidence>
<feature type="compositionally biased region" description="Low complexity" evidence="1">
    <location>
        <begin position="430"/>
        <end position="445"/>
    </location>
</feature>
<dbReference type="InterPro" id="IPR011009">
    <property type="entry name" value="Kinase-like_dom_sf"/>
</dbReference>
<dbReference type="SUPFAM" id="SSF56112">
    <property type="entry name" value="Protein kinase-like (PK-like)"/>
    <property type="match status" value="1"/>
</dbReference>
<dbReference type="Pfam" id="PF17667">
    <property type="entry name" value="Pkinase_fungal"/>
    <property type="match status" value="1"/>
</dbReference>
<name>A0A5C2S0Z7_9APHY</name>
<keyword evidence="4" id="KW-1185">Reference proteome</keyword>
<dbReference type="InterPro" id="IPR040976">
    <property type="entry name" value="Pkinase_fungal"/>
</dbReference>
<dbReference type="Proteomes" id="UP000313359">
    <property type="component" value="Unassembled WGS sequence"/>
</dbReference>
<reference evidence="3" key="1">
    <citation type="journal article" date="2018" name="Genome Biol. Evol.">
        <title>Genomics and development of Lentinus tigrinus, a white-rot wood-decaying mushroom with dimorphic fruiting bodies.</title>
        <authorList>
            <person name="Wu B."/>
            <person name="Xu Z."/>
            <person name="Knudson A."/>
            <person name="Carlson A."/>
            <person name="Chen N."/>
            <person name="Kovaka S."/>
            <person name="LaButti K."/>
            <person name="Lipzen A."/>
            <person name="Pennachio C."/>
            <person name="Riley R."/>
            <person name="Schakwitz W."/>
            <person name="Umezawa K."/>
            <person name="Ohm R.A."/>
            <person name="Grigoriev I.V."/>
            <person name="Nagy L.G."/>
            <person name="Gibbons J."/>
            <person name="Hibbett D."/>
        </authorList>
    </citation>
    <scope>NUCLEOTIDE SEQUENCE [LARGE SCALE GENOMIC DNA]</scope>
    <source>
        <strain evidence="3">ALCF2SS1-6</strain>
    </source>
</reference>
<gene>
    <name evidence="3" type="ORF">L227DRAFT_479948</name>
</gene>
<dbReference type="InterPro" id="IPR008266">
    <property type="entry name" value="Tyr_kinase_AS"/>
</dbReference>
<evidence type="ECO:0000313" key="3">
    <source>
        <dbReference type="EMBL" id="RPD56991.1"/>
    </source>
</evidence>
<feature type="compositionally biased region" description="Basic residues" evidence="1">
    <location>
        <begin position="446"/>
        <end position="458"/>
    </location>
</feature>